<protein>
    <submittedName>
        <fullName evidence="2">GAP family protein</fullName>
    </submittedName>
</protein>
<keyword evidence="1" id="KW-0472">Membrane</keyword>
<dbReference type="Pfam" id="PF11139">
    <property type="entry name" value="SfLAP"/>
    <property type="match status" value="1"/>
</dbReference>
<feature type="transmembrane region" description="Helical" evidence="1">
    <location>
        <begin position="42"/>
        <end position="67"/>
    </location>
</feature>
<sequence length="220" mass="22553">MTTVIAQILPLAIAVALSTVPIIATILILLSDAKPLVSIALLIGWACGMAIILTALTIGVALIPAATPARNDTTVGVIRIVLGTALLIYSIGKWRTRSKGPSAAPRWMDALGRITSGGAFGFGAALALRPKNIVLSFAGAIVIGDASLPMGDVFIVVLIFTLIGVSTVAAPIIGHFSAPEKTKQPLDATRNWIVRSGSSLMLAVALMVSAIIIGSGIAIL</sequence>
<evidence type="ECO:0000313" key="3">
    <source>
        <dbReference type="Proteomes" id="UP000282460"/>
    </source>
</evidence>
<dbReference type="InterPro" id="IPR021315">
    <property type="entry name" value="Gap/Sap"/>
</dbReference>
<feature type="transmembrane region" description="Helical" evidence="1">
    <location>
        <begin position="73"/>
        <end position="89"/>
    </location>
</feature>
<accession>A0A3L7J7P2</accession>
<organism evidence="2 3">
    <name type="scientific">Mycetocola zhadangensis</name>
    <dbReference type="NCBI Taxonomy" id="1164595"/>
    <lineage>
        <taxon>Bacteria</taxon>
        <taxon>Bacillati</taxon>
        <taxon>Actinomycetota</taxon>
        <taxon>Actinomycetes</taxon>
        <taxon>Micrococcales</taxon>
        <taxon>Microbacteriaceae</taxon>
        <taxon>Mycetocola</taxon>
    </lineage>
</organism>
<reference evidence="2 3" key="1">
    <citation type="submission" date="2018-10" db="EMBL/GenBank/DDBJ databases">
        <authorList>
            <person name="Li J."/>
        </authorList>
    </citation>
    <scope>NUCLEOTIDE SEQUENCE [LARGE SCALE GENOMIC DNA]</scope>
    <source>
        <strain evidence="2 3">ZD1-4</strain>
    </source>
</reference>
<feature type="transmembrane region" description="Helical" evidence="1">
    <location>
        <begin position="153"/>
        <end position="178"/>
    </location>
</feature>
<keyword evidence="1" id="KW-0812">Transmembrane</keyword>
<dbReference type="Proteomes" id="UP000282460">
    <property type="component" value="Unassembled WGS sequence"/>
</dbReference>
<gene>
    <name evidence="2" type="ORF">D9V28_06035</name>
</gene>
<dbReference type="EMBL" id="RCWJ01000001">
    <property type="protein sequence ID" value="RLQ86375.1"/>
    <property type="molecule type" value="Genomic_DNA"/>
</dbReference>
<dbReference type="AlphaFoldDB" id="A0A3L7J7P2"/>
<feature type="transmembrane region" description="Helical" evidence="1">
    <location>
        <begin position="199"/>
        <end position="219"/>
    </location>
</feature>
<dbReference type="OrthoDB" id="4462109at2"/>
<keyword evidence="3" id="KW-1185">Reference proteome</keyword>
<name>A0A3L7J7P2_9MICO</name>
<evidence type="ECO:0000256" key="1">
    <source>
        <dbReference type="SAM" id="Phobius"/>
    </source>
</evidence>
<proteinExistence type="predicted"/>
<evidence type="ECO:0000313" key="2">
    <source>
        <dbReference type="EMBL" id="RLQ86375.1"/>
    </source>
</evidence>
<comment type="caution">
    <text evidence="2">The sequence shown here is derived from an EMBL/GenBank/DDBJ whole genome shotgun (WGS) entry which is preliminary data.</text>
</comment>
<dbReference type="RefSeq" id="WP_121658737.1">
    <property type="nucleotide sequence ID" value="NZ_BMEK01000001.1"/>
</dbReference>
<keyword evidence="1" id="KW-1133">Transmembrane helix</keyword>
<feature type="transmembrane region" description="Helical" evidence="1">
    <location>
        <begin position="6"/>
        <end position="30"/>
    </location>
</feature>